<feature type="non-terminal residue" evidence="7">
    <location>
        <position position="1"/>
    </location>
</feature>
<feature type="non-terminal residue" evidence="7">
    <location>
        <position position="297"/>
    </location>
</feature>
<organism evidence="7 8">
    <name type="scientific">Oenanthe oenanthe</name>
    <name type="common">Northern wheatear</name>
    <dbReference type="NCBI Taxonomy" id="279966"/>
    <lineage>
        <taxon>Eukaryota</taxon>
        <taxon>Metazoa</taxon>
        <taxon>Chordata</taxon>
        <taxon>Craniata</taxon>
        <taxon>Vertebrata</taxon>
        <taxon>Euteleostomi</taxon>
        <taxon>Archelosauria</taxon>
        <taxon>Archosauria</taxon>
        <taxon>Dinosauria</taxon>
        <taxon>Saurischia</taxon>
        <taxon>Theropoda</taxon>
        <taxon>Coelurosauria</taxon>
        <taxon>Aves</taxon>
        <taxon>Neognathae</taxon>
        <taxon>Neoaves</taxon>
        <taxon>Telluraves</taxon>
        <taxon>Australaves</taxon>
        <taxon>Passeriformes</taxon>
        <taxon>Muscicapidae</taxon>
        <taxon>Oenanthe</taxon>
    </lineage>
</organism>
<feature type="domain" description="HYDIN/VesB/CFA65-like Ig-like" evidence="6">
    <location>
        <begin position="2"/>
        <end position="75"/>
    </location>
</feature>
<comment type="subcellular location">
    <subcellularLocation>
        <location evidence="1">Cell projection</location>
        <location evidence="1">Cilium</location>
    </subcellularLocation>
    <subcellularLocation>
        <location evidence="2">Cytoplasm</location>
    </subcellularLocation>
</comment>
<sequence length="297" mass="32576">LLNKGPLKAPFSLIPPTTAMGSCFTFLPQEGILAPNRLQTIQISFCPTILGEFQEKFCFRVTGSPKPVTLPVRGCVMGPNFHFNVPALHFGDVSFGFPCTLRCCLSNTSLAPMSFNLCIPEDGLGEPSICSFIQIFKITHPSWRKGVQGFVKPREFKISPCRGTVRALGSQDIEVTLCSNTVREYELELVVGVDGVGKKLLALPLTARCIVPPLRVLNPVVKFRHCCLKFPYEEKLTLVNDSDFPGCYCVLPQEHKEKAAAWYSSSVPSGIIEAHSSVQIPITLEAQQLGECSITAE</sequence>
<dbReference type="Proteomes" id="UP000565754">
    <property type="component" value="Unassembled WGS sequence"/>
</dbReference>
<evidence type="ECO:0000256" key="2">
    <source>
        <dbReference type="ARBA" id="ARBA00004496"/>
    </source>
</evidence>
<dbReference type="EMBL" id="VXBF01001931">
    <property type="protein sequence ID" value="NXM81026.1"/>
    <property type="molecule type" value="Genomic_DNA"/>
</dbReference>
<evidence type="ECO:0000256" key="5">
    <source>
        <dbReference type="ARBA" id="ARBA00023273"/>
    </source>
</evidence>
<accession>A0A7L1DUW3</accession>
<keyword evidence="8" id="KW-1185">Reference proteome</keyword>
<evidence type="ECO:0000259" key="6">
    <source>
        <dbReference type="Pfam" id="PF22544"/>
    </source>
</evidence>
<keyword evidence="5" id="KW-0966">Cell projection</keyword>
<evidence type="ECO:0000256" key="3">
    <source>
        <dbReference type="ARBA" id="ARBA00022490"/>
    </source>
</evidence>
<evidence type="ECO:0000256" key="4">
    <source>
        <dbReference type="ARBA" id="ARBA00023069"/>
    </source>
</evidence>
<dbReference type="InterPro" id="IPR053879">
    <property type="entry name" value="HYDIN_VesB_CFA65-like_Ig"/>
</dbReference>
<protein>
    <submittedName>
        <fullName evidence="7">HYDIN protein</fullName>
    </submittedName>
</protein>
<dbReference type="PANTHER" id="PTHR23053">
    <property type="entry name" value="DLEC1 DELETED IN LUNG AND ESOPHAGEAL CANCER 1"/>
    <property type="match status" value="1"/>
</dbReference>
<dbReference type="PANTHER" id="PTHR23053:SF0">
    <property type="entry name" value="HYDROCEPHALUS-INDUCING PROTEIN HOMOLOG"/>
    <property type="match status" value="1"/>
</dbReference>
<gene>
    <name evidence="7" type="primary">Hydin_3</name>
    <name evidence="7" type="ORF">OENOEN_R06479</name>
</gene>
<dbReference type="GO" id="GO:0005930">
    <property type="term" value="C:axoneme"/>
    <property type="evidence" value="ECO:0007669"/>
    <property type="project" value="TreeGrafter"/>
</dbReference>
<evidence type="ECO:0000313" key="7">
    <source>
        <dbReference type="EMBL" id="NXM81026.1"/>
    </source>
</evidence>
<evidence type="ECO:0000313" key="8">
    <source>
        <dbReference type="Proteomes" id="UP000565754"/>
    </source>
</evidence>
<name>A0A7L1DUW3_OENON</name>
<keyword evidence="3" id="KW-0963">Cytoplasm</keyword>
<proteinExistence type="predicted"/>
<dbReference type="GO" id="GO:0003341">
    <property type="term" value="P:cilium movement"/>
    <property type="evidence" value="ECO:0007669"/>
    <property type="project" value="TreeGrafter"/>
</dbReference>
<comment type="caution">
    <text evidence="7">The sequence shown here is derived from an EMBL/GenBank/DDBJ whole genome shotgun (WGS) entry which is preliminary data.</text>
</comment>
<dbReference type="Pfam" id="PF22544">
    <property type="entry name" value="HYDIN_VesB_CFA65-like_Ig"/>
    <property type="match status" value="1"/>
</dbReference>
<dbReference type="Gene3D" id="2.60.40.10">
    <property type="entry name" value="Immunoglobulins"/>
    <property type="match status" value="3"/>
</dbReference>
<dbReference type="AlphaFoldDB" id="A0A7L1DUW3"/>
<keyword evidence="4" id="KW-0969">Cilium</keyword>
<dbReference type="InterPro" id="IPR013783">
    <property type="entry name" value="Ig-like_fold"/>
</dbReference>
<dbReference type="GO" id="GO:1904158">
    <property type="term" value="P:axonemal central apparatus assembly"/>
    <property type="evidence" value="ECO:0007669"/>
    <property type="project" value="TreeGrafter"/>
</dbReference>
<dbReference type="InterPro" id="IPR033305">
    <property type="entry name" value="Hydin-like"/>
</dbReference>
<evidence type="ECO:0000256" key="1">
    <source>
        <dbReference type="ARBA" id="ARBA00004138"/>
    </source>
</evidence>
<reference evidence="7 8" key="1">
    <citation type="submission" date="2019-09" db="EMBL/GenBank/DDBJ databases">
        <title>Bird 10,000 Genomes (B10K) Project - Family phase.</title>
        <authorList>
            <person name="Zhang G."/>
        </authorList>
    </citation>
    <scope>NUCLEOTIDE SEQUENCE [LARGE SCALE GENOMIC DNA]</scope>
    <source>
        <strain evidence="7">B10K-DU-001-74</strain>
        <tissue evidence="7">Muscle</tissue>
    </source>
</reference>